<keyword evidence="1" id="KW-0472">Membrane</keyword>
<reference evidence="3 4" key="1">
    <citation type="submission" date="2020-05" db="EMBL/GenBank/DDBJ databases">
        <authorList>
            <person name="Ruan W."/>
            <person name="Jeon C.O."/>
            <person name="Chun B.H."/>
        </authorList>
    </citation>
    <scope>NUCLEOTIDE SEQUENCE [LARGE SCALE GENOMIC DNA]</scope>
    <source>
        <strain evidence="3 4">TBZ9</strain>
    </source>
</reference>
<accession>A0A7Y3TY39</accession>
<dbReference type="Gene3D" id="2.40.70.10">
    <property type="entry name" value="Acid Proteases"/>
    <property type="match status" value="1"/>
</dbReference>
<dbReference type="InterPro" id="IPR021109">
    <property type="entry name" value="Peptidase_aspartic_dom_sf"/>
</dbReference>
<sequence length="216" mass="24091">MVIAQYIAKRLNGQAKPAGSLAGYACGLLACGLLAASLGLTAAQADTKQQDNADVKRQDADQKVFGWVENAVMMPWGIQVKAKLDSGALTSSLDAREIETFTRSGEEWVRFRLKLEDQDSGEVFSDELERPLYRDLRVRGAGGRDERPVVLLKVCIGDTTYEEQFSLRDREEMNYPMLLGRRTISHLGLLNVRETFMHKTPTCNADTPFVPHEPDD</sequence>
<gene>
    <name evidence="3" type="ORF">HLB35_01265</name>
</gene>
<comment type="caution">
    <text evidence="3">The sequence shown here is derived from an EMBL/GenBank/DDBJ whole genome shotgun (WGS) entry which is preliminary data.</text>
</comment>
<name>A0A7Y3TY39_9GAMM</name>
<dbReference type="PANTHER" id="PTHR38037:SF2">
    <property type="entry name" value="ATP-DEPENDENT ZINC PROTEASE DOMAIN-CONTAINING PROTEIN-RELATED"/>
    <property type="match status" value="1"/>
</dbReference>
<dbReference type="GO" id="GO:0006508">
    <property type="term" value="P:proteolysis"/>
    <property type="evidence" value="ECO:0007669"/>
    <property type="project" value="UniProtKB-KW"/>
</dbReference>
<proteinExistence type="predicted"/>
<keyword evidence="3" id="KW-0645">Protease</keyword>
<dbReference type="InterPro" id="IPR008503">
    <property type="entry name" value="Asp_endopeptidase"/>
</dbReference>
<dbReference type="PANTHER" id="PTHR38037">
    <property type="entry name" value="ZN_PROTEASE DOMAIN-CONTAINING PROTEIN"/>
    <property type="match status" value="1"/>
</dbReference>
<feature type="transmembrane region" description="Helical" evidence="1">
    <location>
        <begin position="21"/>
        <end position="43"/>
    </location>
</feature>
<dbReference type="Proteomes" id="UP000588806">
    <property type="component" value="Unassembled WGS sequence"/>
</dbReference>
<reference evidence="3 4" key="2">
    <citation type="submission" date="2020-06" db="EMBL/GenBank/DDBJ databases">
        <title>Halomonas songnenensis sp. nov., a moderately halophilic bacterium isolated from saline and alkaline soils.</title>
        <authorList>
            <person name="Jiang J."/>
            <person name="Pan Y."/>
        </authorList>
    </citation>
    <scope>NUCLEOTIDE SEQUENCE [LARGE SCALE GENOMIC DNA]</scope>
    <source>
        <strain evidence="3 4">TBZ9</strain>
    </source>
</reference>
<keyword evidence="1" id="KW-1133">Transmembrane helix</keyword>
<keyword evidence="4" id="KW-1185">Reference proteome</keyword>
<organism evidence="3 4">
    <name type="scientific">Vreelandella azerica</name>
    <dbReference type="NCBI Taxonomy" id="2732867"/>
    <lineage>
        <taxon>Bacteria</taxon>
        <taxon>Pseudomonadati</taxon>
        <taxon>Pseudomonadota</taxon>
        <taxon>Gammaproteobacteria</taxon>
        <taxon>Oceanospirillales</taxon>
        <taxon>Halomonadaceae</taxon>
        <taxon>Vreelandella</taxon>
    </lineage>
</organism>
<dbReference type="Pfam" id="PF05618">
    <property type="entry name" value="Zn_protease"/>
    <property type="match status" value="1"/>
</dbReference>
<evidence type="ECO:0000256" key="1">
    <source>
        <dbReference type="SAM" id="Phobius"/>
    </source>
</evidence>
<dbReference type="AlphaFoldDB" id="A0A7Y3TY39"/>
<dbReference type="EMBL" id="JABFHI010000001">
    <property type="protein sequence ID" value="NOG30739.1"/>
    <property type="molecule type" value="Genomic_DNA"/>
</dbReference>
<keyword evidence="1" id="KW-0812">Transmembrane</keyword>
<keyword evidence="3" id="KW-0378">Hydrolase</keyword>
<dbReference type="RefSeq" id="WP_171701211.1">
    <property type="nucleotide sequence ID" value="NZ_JABFHI010000001.1"/>
</dbReference>
<evidence type="ECO:0000313" key="3">
    <source>
        <dbReference type="EMBL" id="NOG30739.1"/>
    </source>
</evidence>
<evidence type="ECO:0000313" key="4">
    <source>
        <dbReference type="Proteomes" id="UP000588806"/>
    </source>
</evidence>
<dbReference type="GO" id="GO:0008233">
    <property type="term" value="F:peptidase activity"/>
    <property type="evidence" value="ECO:0007669"/>
    <property type="project" value="UniProtKB-KW"/>
</dbReference>
<feature type="domain" description="Retropepsin-like aspartic endopeptidase" evidence="2">
    <location>
        <begin position="64"/>
        <end position="199"/>
    </location>
</feature>
<protein>
    <submittedName>
        <fullName evidence="3">ATP-dependent zinc protease</fullName>
    </submittedName>
</protein>
<dbReference type="SUPFAM" id="SSF50630">
    <property type="entry name" value="Acid proteases"/>
    <property type="match status" value="1"/>
</dbReference>
<evidence type="ECO:0000259" key="2">
    <source>
        <dbReference type="Pfam" id="PF05618"/>
    </source>
</evidence>